<dbReference type="GO" id="GO:0019303">
    <property type="term" value="P:D-ribose catabolic process"/>
    <property type="evidence" value="ECO:0007669"/>
    <property type="project" value="UniProtKB-UniRule"/>
</dbReference>
<dbReference type="PaxDb" id="546414-Deide_08400"/>
<feature type="binding site" evidence="9">
    <location>
        <position position="244"/>
    </location>
    <ligand>
        <name>K(+)</name>
        <dbReference type="ChEBI" id="CHEBI:29103"/>
    </ligand>
</feature>
<dbReference type="GO" id="GO:0004747">
    <property type="term" value="F:ribokinase activity"/>
    <property type="evidence" value="ECO:0007669"/>
    <property type="project" value="UniProtKB-UniRule"/>
</dbReference>
<feature type="binding site" evidence="9">
    <location>
        <position position="248"/>
    </location>
    <ligand>
        <name>substrate</name>
    </ligand>
</feature>
<evidence type="ECO:0000256" key="2">
    <source>
        <dbReference type="ARBA" id="ARBA00022723"/>
    </source>
</evidence>
<feature type="binding site" evidence="9">
    <location>
        <begin position="38"/>
        <end position="42"/>
    </location>
    <ligand>
        <name>substrate</name>
    </ligand>
</feature>
<dbReference type="eggNOG" id="COG0524">
    <property type="taxonomic scope" value="Bacteria"/>
</dbReference>
<dbReference type="PANTHER" id="PTHR10584:SF166">
    <property type="entry name" value="RIBOKINASE"/>
    <property type="match status" value="1"/>
</dbReference>
<evidence type="ECO:0000256" key="7">
    <source>
        <dbReference type="ARBA" id="ARBA00022958"/>
    </source>
</evidence>
<sequence length="300" mass="30539">MSLLVVGSINVDITVRAERIPAPGETVLGQDAQLSPGGKGANQAVAAALAGAAVQMVGAVGQDAFQDVALAGLRRSGVDLGRVQLFNAPTGLALITVDPAAENAITVASGANALLGPAHLPERLDAFTHLLLQQELGPEVTLAAARQGHADGLHVVLNAAPARGADLELLRHVHLLVVNEHELAVLCGRDLKPEAAELETAARTLLVRGPDAVTVTLGAAGHLTVTANETLRFPAHPVTPVDTTGAGDTFCGVLAARLDHGEGLRAALRAAGVAASLACTRSGAQDAMPDWAEIRALLDA</sequence>
<feature type="binding site" evidence="9">
    <location>
        <position position="281"/>
    </location>
    <ligand>
        <name>K(+)</name>
        <dbReference type="ChEBI" id="CHEBI:29103"/>
    </ligand>
</feature>
<comment type="catalytic activity">
    <reaction evidence="9">
        <text>D-ribose + ATP = D-ribose 5-phosphate + ADP + H(+)</text>
        <dbReference type="Rhea" id="RHEA:13697"/>
        <dbReference type="ChEBI" id="CHEBI:15378"/>
        <dbReference type="ChEBI" id="CHEBI:30616"/>
        <dbReference type="ChEBI" id="CHEBI:47013"/>
        <dbReference type="ChEBI" id="CHEBI:78346"/>
        <dbReference type="ChEBI" id="CHEBI:456216"/>
        <dbReference type="EC" id="2.7.1.15"/>
    </reaction>
</comment>
<dbReference type="Pfam" id="PF00294">
    <property type="entry name" value="PfkB"/>
    <property type="match status" value="1"/>
</dbReference>
<keyword evidence="6 9" id="KW-0460">Magnesium</keyword>
<dbReference type="PRINTS" id="PR00990">
    <property type="entry name" value="RIBOKINASE"/>
</dbReference>
<keyword evidence="12" id="KW-1185">Reference proteome</keyword>
<dbReference type="CDD" id="cd01174">
    <property type="entry name" value="ribokinase"/>
    <property type="match status" value="1"/>
</dbReference>
<feature type="binding site" evidence="9">
    <location>
        <begin position="247"/>
        <end position="248"/>
    </location>
    <ligand>
        <name>ATP</name>
        <dbReference type="ChEBI" id="CHEBI:30616"/>
    </ligand>
</feature>
<evidence type="ECO:0000256" key="9">
    <source>
        <dbReference type="HAMAP-Rule" id="MF_01987"/>
    </source>
</evidence>
<dbReference type="InterPro" id="IPR011877">
    <property type="entry name" value="Ribokinase"/>
</dbReference>
<comment type="subcellular location">
    <subcellularLocation>
        <location evidence="9">Cytoplasm</location>
    </subcellularLocation>
</comment>
<protein>
    <recommendedName>
        <fullName evidence="9">Ribokinase</fullName>
        <shortName evidence="9">RK</shortName>
        <ecNumber evidence="9">2.7.1.15</ecNumber>
    </recommendedName>
</protein>
<keyword evidence="4 9" id="KW-0418">Kinase</keyword>
<evidence type="ECO:0000313" key="11">
    <source>
        <dbReference type="EMBL" id="ACO45708.1"/>
    </source>
</evidence>
<feature type="active site" description="Proton acceptor" evidence="9">
    <location>
        <position position="248"/>
    </location>
</feature>
<keyword evidence="8 9" id="KW-0119">Carbohydrate metabolism</keyword>
<keyword evidence="9" id="KW-0963">Cytoplasm</keyword>
<evidence type="ECO:0000259" key="10">
    <source>
        <dbReference type="Pfam" id="PF00294"/>
    </source>
</evidence>
<evidence type="ECO:0000313" key="12">
    <source>
        <dbReference type="Proteomes" id="UP000002208"/>
    </source>
</evidence>
<evidence type="ECO:0000256" key="3">
    <source>
        <dbReference type="ARBA" id="ARBA00022741"/>
    </source>
</evidence>
<reference evidence="11 12" key="1">
    <citation type="journal article" date="2009" name="PLoS Genet.">
        <title>Alliance of proteomics and genomics to unravel the specificities of Sahara bacterium Deinococcus deserti.</title>
        <authorList>
            <person name="de Groot A."/>
            <person name="Dulermo R."/>
            <person name="Ortet P."/>
            <person name="Blanchard L."/>
            <person name="Guerin P."/>
            <person name="Fernandez B."/>
            <person name="Vacherie B."/>
            <person name="Dossat C."/>
            <person name="Jolivet E."/>
            <person name="Siguier P."/>
            <person name="Chandler M."/>
            <person name="Barakat M."/>
            <person name="Dedieu A."/>
            <person name="Barbe V."/>
            <person name="Heulin T."/>
            <person name="Sommer S."/>
            <person name="Achouak W."/>
            <person name="Armengaud J."/>
        </authorList>
    </citation>
    <scope>NUCLEOTIDE SEQUENCE [LARGE SCALE GENOMIC DNA]</scope>
    <source>
        <strain evidence="12">DSM 17065 / CIP 109153 / LMG 22923 / VCD115</strain>
    </source>
</reference>
<feature type="domain" description="Carbohydrate kinase PfkB" evidence="10">
    <location>
        <begin position="3"/>
        <end position="290"/>
    </location>
</feature>
<evidence type="ECO:0000256" key="5">
    <source>
        <dbReference type="ARBA" id="ARBA00022840"/>
    </source>
</evidence>
<feature type="binding site" evidence="9">
    <location>
        <position position="135"/>
    </location>
    <ligand>
        <name>substrate</name>
    </ligand>
</feature>
<evidence type="ECO:0000256" key="4">
    <source>
        <dbReference type="ARBA" id="ARBA00022777"/>
    </source>
</evidence>
<keyword evidence="2 9" id="KW-0479">Metal-binding</keyword>
<dbReference type="InterPro" id="IPR002139">
    <property type="entry name" value="Ribo/fructo_kinase"/>
</dbReference>
<comment type="subunit">
    <text evidence="9">Homodimer.</text>
</comment>
<evidence type="ECO:0000256" key="8">
    <source>
        <dbReference type="ARBA" id="ARBA00023277"/>
    </source>
</evidence>
<dbReference type="GO" id="GO:0046872">
    <property type="term" value="F:metal ion binding"/>
    <property type="evidence" value="ECO:0007669"/>
    <property type="project" value="UniProtKB-KW"/>
</dbReference>
<keyword evidence="3 9" id="KW-0547">Nucleotide-binding</keyword>
<dbReference type="UniPathway" id="UPA00916">
    <property type="reaction ID" value="UER00889"/>
</dbReference>
<dbReference type="Proteomes" id="UP000002208">
    <property type="component" value="Chromosome"/>
</dbReference>
<comment type="caution">
    <text evidence="9">Lacks conserved residue(s) required for the propagation of feature annotation.</text>
</comment>
<name>C1D1I4_DEIDV</name>
<feature type="binding site" evidence="9">
    <location>
        <begin position="216"/>
        <end position="221"/>
    </location>
    <ligand>
        <name>ATP</name>
        <dbReference type="ChEBI" id="CHEBI:30616"/>
    </ligand>
</feature>
<dbReference type="OrthoDB" id="9775849at2"/>
<dbReference type="PANTHER" id="PTHR10584">
    <property type="entry name" value="SUGAR KINASE"/>
    <property type="match status" value="1"/>
</dbReference>
<dbReference type="InterPro" id="IPR011611">
    <property type="entry name" value="PfkB_dom"/>
</dbReference>
<comment type="cofactor">
    <cofactor evidence="9">
        <name>Mg(2+)</name>
        <dbReference type="ChEBI" id="CHEBI:18420"/>
    </cofactor>
    <text evidence="9">Requires a divalent cation, most likely magnesium in vivo, as an electrophilic catalyst to aid phosphoryl group transfer. It is the chelate of the metal and the nucleotide that is the actual substrate.</text>
</comment>
<comment type="pathway">
    <text evidence="9">Carbohydrate metabolism; D-ribose degradation; D-ribose 5-phosphate from beta-D-ribopyranose: step 2/2.</text>
</comment>
<dbReference type="STRING" id="546414.Deide_08400"/>
<accession>C1D1I4</accession>
<dbReference type="HOGENOM" id="CLU_027634_2_0_0"/>
<dbReference type="EMBL" id="CP001114">
    <property type="protein sequence ID" value="ACO45708.1"/>
    <property type="molecule type" value="Genomic_DNA"/>
</dbReference>
<keyword evidence="7 9" id="KW-0630">Potassium</keyword>
<comment type="function">
    <text evidence="9">Catalyzes the phosphorylation of ribose at O-5 in a reaction requiring ATP and magnesium. The resulting D-ribose-5-phosphate can then be used either for sythesis of nucleotides, histidine, and tryptophan, or as a component of the pentose phosphate pathway.</text>
</comment>
<dbReference type="InterPro" id="IPR029056">
    <property type="entry name" value="Ribokinase-like"/>
</dbReference>
<feature type="binding site" evidence="9">
    <location>
        <begin position="10"/>
        <end position="12"/>
    </location>
    <ligand>
        <name>substrate</name>
    </ligand>
</feature>
<comment type="similarity">
    <text evidence="9">Belongs to the carbohydrate kinase PfkB family. Ribokinase subfamily.</text>
</comment>
<feature type="binding site" evidence="9">
    <location>
        <position position="278"/>
    </location>
    <ligand>
        <name>K(+)</name>
        <dbReference type="ChEBI" id="CHEBI:29103"/>
    </ligand>
</feature>
<dbReference type="EC" id="2.7.1.15" evidence="9"/>
<organism evidence="11 12">
    <name type="scientific">Deinococcus deserti (strain DSM 17065 / CIP 109153 / LMG 22923 / VCD115)</name>
    <dbReference type="NCBI Taxonomy" id="546414"/>
    <lineage>
        <taxon>Bacteria</taxon>
        <taxon>Thermotogati</taxon>
        <taxon>Deinococcota</taxon>
        <taxon>Deinococci</taxon>
        <taxon>Deinococcales</taxon>
        <taxon>Deinococcaceae</taxon>
        <taxon>Deinococcus</taxon>
    </lineage>
</organism>
<feature type="binding site" evidence="9">
    <location>
        <position position="242"/>
    </location>
    <ligand>
        <name>K(+)</name>
        <dbReference type="ChEBI" id="CHEBI:29103"/>
    </ligand>
</feature>
<dbReference type="GO" id="GO:0005524">
    <property type="term" value="F:ATP binding"/>
    <property type="evidence" value="ECO:0007669"/>
    <property type="project" value="UniProtKB-UniRule"/>
</dbReference>
<dbReference type="GO" id="GO:0005829">
    <property type="term" value="C:cytosol"/>
    <property type="evidence" value="ECO:0007669"/>
    <property type="project" value="TreeGrafter"/>
</dbReference>
<dbReference type="Gene3D" id="3.40.1190.20">
    <property type="match status" value="1"/>
</dbReference>
<dbReference type="RefSeq" id="WP_012692831.1">
    <property type="nucleotide sequence ID" value="NC_012526.1"/>
</dbReference>
<dbReference type="SUPFAM" id="SSF53613">
    <property type="entry name" value="Ribokinase-like"/>
    <property type="match status" value="1"/>
</dbReference>
<feature type="binding site" evidence="9">
    <location>
        <position position="179"/>
    </location>
    <ligand>
        <name>ATP</name>
        <dbReference type="ChEBI" id="CHEBI:30616"/>
    </ligand>
</feature>
<dbReference type="HAMAP" id="MF_01987">
    <property type="entry name" value="Ribokinase"/>
    <property type="match status" value="1"/>
</dbReference>
<comment type="activity regulation">
    <text evidence="9">Activated by a monovalent cation that binds near, but not in, the active site. The most likely occupant of the site in vivo is potassium. Ion binding induces a conformational change that may alter substrate affinity.</text>
</comment>
<gene>
    <name evidence="9" type="primary">rbsK</name>
    <name evidence="11" type="ordered locus">Deide_08400</name>
</gene>
<feature type="binding site" evidence="9">
    <location>
        <position position="283"/>
    </location>
    <ligand>
        <name>K(+)</name>
        <dbReference type="ChEBI" id="CHEBI:29103"/>
    </ligand>
</feature>
<evidence type="ECO:0000256" key="6">
    <source>
        <dbReference type="ARBA" id="ARBA00022842"/>
    </source>
</evidence>
<keyword evidence="1 9" id="KW-0808">Transferase</keyword>
<dbReference type="AlphaFoldDB" id="C1D1I4"/>
<proteinExistence type="inferred from homology"/>
<dbReference type="KEGG" id="ddr:Deide_08400"/>
<evidence type="ECO:0000256" key="1">
    <source>
        <dbReference type="ARBA" id="ARBA00022679"/>
    </source>
</evidence>
<keyword evidence="5 9" id="KW-0067">ATP-binding</keyword>